<gene>
    <name evidence="1" type="ordered locus">SM11_pD1027</name>
</gene>
<geneLocation type="plasmid" evidence="1 2">
    <name>pSmeSM11d</name>
</geneLocation>
<dbReference type="Proteomes" id="UP000009045">
    <property type="component" value="Plasmid pSmeSM11d"/>
</dbReference>
<sequence>MDWFDPVGTDAADAEAICEVVALATMRFVPVKSAEQQAGAKVSKTRDLVSTKWRSHALAKMMCGNRQ</sequence>
<dbReference type="KEGG" id="smx:SM11_pD1027"/>
<accession>F7XH33</accession>
<dbReference type="AlphaFoldDB" id="F7XH33"/>
<name>F7XH33_SINMM</name>
<dbReference type="EMBL" id="CP001832">
    <property type="protein sequence ID" value="AEH83859.1"/>
    <property type="molecule type" value="Genomic_DNA"/>
</dbReference>
<protein>
    <submittedName>
        <fullName evidence="1">Transposase for insertion sequence element IS1328</fullName>
    </submittedName>
</protein>
<evidence type="ECO:0000313" key="1">
    <source>
        <dbReference type="EMBL" id="AEH83859.1"/>
    </source>
</evidence>
<keyword evidence="1" id="KW-0614">Plasmid</keyword>
<dbReference type="PATRIC" id="fig|707241.3.peg.6717"/>
<proteinExistence type="predicted"/>
<reference evidence="1 2" key="1">
    <citation type="journal article" date="2011" name="J. Biotechnol.">
        <title>The complete genome sequence of the dominant Sinorhizobium meliloti field isolate SM11 extends the S. meliloti pan-genome.</title>
        <authorList>
            <person name="Schneiker-Bekel S."/>
            <person name="Wibberg D."/>
            <person name="Bekel T."/>
            <person name="Blom J."/>
            <person name="Linke B."/>
            <person name="Neuweger H."/>
            <person name="Stiens M."/>
            <person name="Vorholter F.J."/>
            <person name="Weidner S."/>
            <person name="Goesmann A."/>
            <person name="Puhler A."/>
            <person name="Schluter A."/>
        </authorList>
    </citation>
    <scope>NUCLEOTIDE SEQUENCE [LARGE SCALE GENOMIC DNA]</scope>
    <source>
        <strain evidence="1 2">SM11</strain>
        <plasmid evidence="2">pSmeSM11d</plasmid>
    </source>
</reference>
<evidence type="ECO:0000313" key="2">
    <source>
        <dbReference type="Proteomes" id="UP000009045"/>
    </source>
</evidence>
<organism evidence="1 2">
    <name type="scientific">Sinorhizobium meliloti (strain SM11)</name>
    <dbReference type="NCBI Taxonomy" id="707241"/>
    <lineage>
        <taxon>Bacteria</taxon>
        <taxon>Pseudomonadati</taxon>
        <taxon>Pseudomonadota</taxon>
        <taxon>Alphaproteobacteria</taxon>
        <taxon>Hyphomicrobiales</taxon>
        <taxon>Rhizobiaceae</taxon>
        <taxon>Sinorhizobium/Ensifer group</taxon>
        <taxon>Sinorhizobium</taxon>
    </lineage>
</organism>
<dbReference type="HOGENOM" id="CLU_2810135_0_0_5"/>